<protein>
    <submittedName>
        <fullName evidence="2">DUF3180 domain-containing protein</fullName>
    </submittedName>
</protein>
<feature type="transmembrane region" description="Helical" evidence="1">
    <location>
        <begin position="43"/>
        <end position="60"/>
    </location>
</feature>
<name>A0A9X3LNK0_9CORY</name>
<dbReference type="Pfam" id="PF11377">
    <property type="entry name" value="DUF3180"/>
    <property type="match status" value="1"/>
</dbReference>
<evidence type="ECO:0000313" key="3">
    <source>
        <dbReference type="Proteomes" id="UP001146469"/>
    </source>
</evidence>
<keyword evidence="1" id="KW-0472">Membrane</keyword>
<dbReference type="EMBL" id="JAKMUT010000005">
    <property type="protein sequence ID" value="MCZ9289888.1"/>
    <property type="molecule type" value="Genomic_DNA"/>
</dbReference>
<dbReference type="AlphaFoldDB" id="A0A9X3LNK0"/>
<organism evidence="2 3">
    <name type="scientific">Corynebacterium evansiae</name>
    <dbReference type="NCBI Taxonomy" id="2913499"/>
    <lineage>
        <taxon>Bacteria</taxon>
        <taxon>Bacillati</taxon>
        <taxon>Actinomycetota</taxon>
        <taxon>Actinomycetes</taxon>
        <taxon>Mycobacteriales</taxon>
        <taxon>Corynebacteriaceae</taxon>
        <taxon>Corynebacterium</taxon>
    </lineage>
</organism>
<dbReference type="Proteomes" id="UP001146469">
    <property type="component" value="Unassembled WGS sequence"/>
</dbReference>
<gene>
    <name evidence="2" type="ORF">L8V00_06700</name>
</gene>
<feature type="transmembrane region" description="Helical" evidence="1">
    <location>
        <begin position="123"/>
        <end position="143"/>
    </location>
</feature>
<sequence>MSPLKRTKISTLAVVAIVGALIAWVSTLSFYGSFPPIKTTGSVLLWIFAIVCAVAGWVIRKRIGSSSGVGMDRTQMQPTTVVQWLALGQATAWAGAVFLGMFVGVGIYVLPNAGHLMAAEADVPGVIAGALGALAAVVAGVWLERSCEAPPPDAPLTPNGLDVG</sequence>
<keyword evidence="1" id="KW-0812">Transmembrane</keyword>
<dbReference type="RefSeq" id="WP_035004713.1">
    <property type="nucleotide sequence ID" value="NZ_JAKMUT010000005.1"/>
</dbReference>
<dbReference type="InterPro" id="IPR021517">
    <property type="entry name" value="DUF3180"/>
</dbReference>
<keyword evidence="3" id="KW-1185">Reference proteome</keyword>
<proteinExistence type="predicted"/>
<feature type="transmembrane region" description="Helical" evidence="1">
    <location>
        <begin position="81"/>
        <end position="111"/>
    </location>
</feature>
<keyword evidence="1" id="KW-1133">Transmembrane helix</keyword>
<feature type="transmembrane region" description="Helical" evidence="1">
    <location>
        <begin position="12"/>
        <end position="31"/>
    </location>
</feature>
<reference evidence="2" key="1">
    <citation type="submission" date="2022-02" db="EMBL/GenBank/DDBJ databases">
        <title>Corynebacterium sp. from urogenital microbiome.</title>
        <authorList>
            <person name="Cappelli E.A."/>
            <person name="Ribeiro T.G."/>
            <person name="Peixe L."/>
        </authorList>
    </citation>
    <scope>NUCLEOTIDE SEQUENCE</scope>
    <source>
        <strain evidence="2">C8Ua_174</strain>
    </source>
</reference>
<evidence type="ECO:0000256" key="1">
    <source>
        <dbReference type="SAM" id="Phobius"/>
    </source>
</evidence>
<evidence type="ECO:0000313" key="2">
    <source>
        <dbReference type="EMBL" id="MCZ9289888.1"/>
    </source>
</evidence>
<comment type="caution">
    <text evidence="2">The sequence shown here is derived from an EMBL/GenBank/DDBJ whole genome shotgun (WGS) entry which is preliminary data.</text>
</comment>
<accession>A0A9X3LNK0</accession>